<feature type="compositionally biased region" description="Low complexity" evidence="2">
    <location>
        <begin position="87"/>
        <end position="101"/>
    </location>
</feature>
<feature type="region of interest" description="Disordered" evidence="2">
    <location>
        <begin position="71"/>
        <end position="109"/>
    </location>
</feature>
<sequence>MQFFLSFEEWKEDAKLNEEGLIMLLKQNLWFGIVQRIYQIDPVPVTYAAWKAAAVRLNLCDQSVQTLRNDSRGIPASGNTSVGTWFTTAQTPTTTTQNATTSAGAPSEAPMTCTGTGVTFGGQGKPMEIDCTKANKWTWDGVRKCYGCGEEEHISRNCLNQVSSLI</sequence>
<evidence type="ECO:0000313" key="5">
    <source>
        <dbReference type="Proteomes" id="UP000559256"/>
    </source>
</evidence>
<evidence type="ECO:0000259" key="3">
    <source>
        <dbReference type="PROSITE" id="PS50158"/>
    </source>
</evidence>
<comment type="caution">
    <text evidence="4">The sequence shown here is derived from an EMBL/GenBank/DDBJ whole genome shotgun (WGS) entry which is preliminary data.</text>
</comment>
<feature type="compositionally biased region" description="Polar residues" evidence="2">
    <location>
        <begin position="77"/>
        <end position="86"/>
    </location>
</feature>
<dbReference type="OrthoDB" id="3068934at2759"/>
<keyword evidence="1" id="KW-0863">Zinc-finger</keyword>
<dbReference type="Gene3D" id="4.10.60.10">
    <property type="entry name" value="Zinc finger, CCHC-type"/>
    <property type="match status" value="1"/>
</dbReference>
<dbReference type="GO" id="GO:0003676">
    <property type="term" value="F:nucleic acid binding"/>
    <property type="evidence" value="ECO:0007669"/>
    <property type="project" value="InterPro"/>
</dbReference>
<evidence type="ECO:0000256" key="2">
    <source>
        <dbReference type="SAM" id="MobiDB-lite"/>
    </source>
</evidence>
<keyword evidence="5" id="KW-1185">Reference proteome</keyword>
<dbReference type="Proteomes" id="UP000559256">
    <property type="component" value="Unassembled WGS sequence"/>
</dbReference>
<dbReference type="AlphaFoldDB" id="A0A8H5CFJ1"/>
<dbReference type="InterPro" id="IPR001878">
    <property type="entry name" value="Znf_CCHC"/>
</dbReference>
<dbReference type="EMBL" id="JAACJM010000172">
    <property type="protein sequence ID" value="KAF5340821.1"/>
    <property type="molecule type" value="Genomic_DNA"/>
</dbReference>
<evidence type="ECO:0000313" key="4">
    <source>
        <dbReference type="EMBL" id="KAF5340821.1"/>
    </source>
</evidence>
<feature type="domain" description="CCHC-type" evidence="3">
    <location>
        <begin position="143"/>
        <end position="158"/>
    </location>
</feature>
<organism evidence="4 5">
    <name type="scientific">Tetrapyrgos nigripes</name>
    <dbReference type="NCBI Taxonomy" id="182062"/>
    <lineage>
        <taxon>Eukaryota</taxon>
        <taxon>Fungi</taxon>
        <taxon>Dikarya</taxon>
        <taxon>Basidiomycota</taxon>
        <taxon>Agaricomycotina</taxon>
        <taxon>Agaricomycetes</taxon>
        <taxon>Agaricomycetidae</taxon>
        <taxon>Agaricales</taxon>
        <taxon>Marasmiineae</taxon>
        <taxon>Marasmiaceae</taxon>
        <taxon>Tetrapyrgos</taxon>
    </lineage>
</organism>
<keyword evidence="1" id="KW-0862">Zinc</keyword>
<name>A0A8H5CFJ1_9AGAR</name>
<proteinExistence type="predicted"/>
<dbReference type="PROSITE" id="PS50158">
    <property type="entry name" value="ZF_CCHC"/>
    <property type="match status" value="1"/>
</dbReference>
<keyword evidence="1" id="KW-0479">Metal-binding</keyword>
<gene>
    <name evidence="4" type="ORF">D9758_017072</name>
</gene>
<dbReference type="SMART" id="SM00343">
    <property type="entry name" value="ZnF_C2HC"/>
    <property type="match status" value="1"/>
</dbReference>
<protein>
    <recommendedName>
        <fullName evidence="3">CCHC-type domain-containing protein</fullName>
    </recommendedName>
</protein>
<dbReference type="GO" id="GO:0008270">
    <property type="term" value="F:zinc ion binding"/>
    <property type="evidence" value="ECO:0007669"/>
    <property type="project" value="UniProtKB-KW"/>
</dbReference>
<reference evidence="4 5" key="1">
    <citation type="journal article" date="2020" name="ISME J.">
        <title>Uncovering the hidden diversity of litter-decomposition mechanisms in mushroom-forming fungi.</title>
        <authorList>
            <person name="Floudas D."/>
            <person name="Bentzer J."/>
            <person name="Ahren D."/>
            <person name="Johansson T."/>
            <person name="Persson P."/>
            <person name="Tunlid A."/>
        </authorList>
    </citation>
    <scope>NUCLEOTIDE SEQUENCE [LARGE SCALE GENOMIC DNA]</scope>
    <source>
        <strain evidence="4 5">CBS 291.85</strain>
    </source>
</reference>
<evidence type="ECO:0000256" key="1">
    <source>
        <dbReference type="PROSITE-ProRule" id="PRU00047"/>
    </source>
</evidence>
<accession>A0A8H5CFJ1</accession>